<dbReference type="PANTHER" id="PTHR47999:SF24">
    <property type="entry name" value="TRANSCRIPTION FACTOR MYB90"/>
    <property type="match status" value="1"/>
</dbReference>
<dbReference type="InterPro" id="IPR017930">
    <property type="entry name" value="Myb_dom"/>
</dbReference>
<evidence type="ECO:0000313" key="15">
    <source>
        <dbReference type="Proteomes" id="UP001279734"/>
    </source>
</evidence>
<protein>
    <recommendedName>
        <fullName evidence="9">Transcription factor MYB1</fullName>
    </recommendedName>
    <alternativeName>
        <fullName evidence="10">Anthocyanin MYB-like protein 1</fullName>
    </alternativeName>
    <alternativeName>
        <fullName evidence="11">R2R3 MYB transcriptional regulator 1</fullName>
    </alternativeName>
</protein>
<comment type="caution">
    <text evidence="14">The sequence shown here is derived from an EMBL/GenBank/DDBJ whole genome shotgun (WGS) entry which is preliminary data.</text>
</comment>
<dbReference type="GO" id="GO:0005634">
    <property type="term" value="C:nucleus"/>
    <property type="evidence" value="ECO:0007669"/>
    <property type="project" value="UniProtKB-SubCell"/>
</dbReference>
<feature type="domain" description="Myb-like" evidence="12">
    <location>
        <begin position="82"/>
        <end position="134"/>
    </location>
</feature>
<sequence>MFTQPLKPNVESSLTPLGRECIIDQSAPCANAIQKWLPRLKIASPLPLCHSVSGILHAHTYSELKNKSIACSMPINKMGGGRVGVRKGLWTKEEDLLLRQCIEKYGEGNWHQVPLQAGLNRCRKSCRLRWLNYLRPNIKRGQFMPDEVDLIIRLHKLLGNRWTLIAGRLPGRTGNDIKNYWNTHLSKKFSSSQKISDTGAYVGRANIATPRTVIIKPQPRSFAKTSPWLTKRDTKPNEKPTWVATVAETSGGCDSWWESLLEDMEENNGYNYNYELGLGSKPNESMDVECSKLKDVASFEDVLLDSNDFFSDLNLYNDYMN</sequence>
<dbReference type="GO" id="GO:0003677">
    <property type="term" value="F:DNA binding"/>
    <property type="evidence" value="ECO:0007669"/>
    <property type="project" value="UniProtKB-KW"/>
</dbReference>
<evidence type="ECO:0000256" key="7">
    <source>
        <dbReference type="ARBA" id="ARBA00023242"/>
    </source>
</evidence>
<evidence type="ECO:0000256" key="9">
    <source>
        <dbReference type="ARBA" id="ARBA00070748"/>
    </source>
</evidence>
<gene>
    <name evidence="14" type="ORF">Nepgr_006202</name>
</gene>
<keyword evidence="6" id="KW-0804">Transcription</keyword>
<evidence type="ECO:0000256" key="8">
    <source>
        <dbReference type="ARBA" id="ARBA00058781"/>
    </source>
</evidence>
<keyword evidence="5" id="KW-0010">Activator</keyword>
<dbReference type="Pfam" id="PF00249">
    <property type="entry name" value="Myb_DNA-binding"/>
    <property type="match status" value="2"/>
</dbReference>
<evidence type="ECO:0000256" key="2">
    <source>
        <dbReference type="ARBA" id="ARBA00022737"/>
    </source>
</evidence>
<evidence type="ECO:0000256" key="5">
    <source>
        <dbReference type="ARBA" id="ARBA00023159"/>
    </source>
</evidence>
<evidence type="ECO:0000256" key="11">
    <source>
        <dbReference type="ARBA" id="ARBA00081461"/>
    </source>
</evidence>
<dbReference type="Proteomes" id="UP001279734">
    <property type="component" value="Unassembled WGS sequence"/>
</dbReference>
<dbReference type="InterPro" id="IPR015495">
    <property type="entry name" value="Myb_TF_plants"/>
</dbReference>
<comment type="function">
    <text evidence="8">Activates DODA1 and CYP76AD1 in the betalain red pigment pathway.</text>
</comment>
<keyword evidence="15" id="KW-1185">Reference proteome</keyword>
<dbReference type="FunFam" id="1.10.10.60:FF:000218">
    <property type="entry name" value="Myb transcription factor"/>
    <property type="match status" value="1"/>
</dbReference>
<accession>A0AAD3XH62</accession>
<dbReference type="CDD" id="cd00167">
    <property type="entry name" value="SANT"/>
    <property type="match status" value="2"/>
</dbReference>
<evidence type="ECO:0000256" key="10">
    <source>
        <dbReference type="ARBA" id="ARBA00078693"/>
    </source>
</evidence>
<feature type="domain" description="HTH myb-type" evidence="13">
    <location>
        <begin position="139"/>
        <end position="189"/>
    </location>
</feature>
<organism evidence="14 15">
    <name type="scientific">Nepenthes gracilis</name>
    <name type="common">Slender pitcher plant</name>
    <dbReference type="NCBI Taxonomy" id="150966"/>
    <lineage>
        <taxon>Eukaryota</taxon>
        <taxon>Viridiplantae</taxon>
        <taxon>Streptophyta</taxon>
        <taxon>Embryophyta</taxon>
        <taxon>Tracheophyta</taxon>
        <taxon>Spermatophyta</taxon>
        <taxon>Magnoliopsida</taxon>
        <taxon>eudicotyledons</taxon>
        <taxon>Gunneridae</taxon>
        <taxon>Pentapetalae</taxon>
        <taxon>Caryophyllales</taxon>
        <taxon>Nepenthaceae</taxon>
        <taxon>Nepenthes</taxon>
    </lineage>
</organism>
<dbReference type="SMART" id="SM00717">
    <property type="entry name" value="SANT"/>
    <property type="match status" value="2"/>
</dbReference>
<comment type="subcellular location">
    <subcellularLocation>
        <location evidence="1">Nucleus</location>
    </subcellularLocation>
</comment>
<name>A0AAD3XH62_NEPGR</name>
<dbReference type="PANTHER" id="PTHR47999">
    <property type="entry name" value="TRANSCRIPTION FACTOR MYB8-RELATED-RELATED"/>
    <property type="match status" value="1"/>
</dbReference>
<dbReference type="AlphaFoldDB" id="A0AAD3XH62"/>
<proteinExistence type="predicted"/>
<evidence type="ECO:0000256" key="6">
    <source>
        <dbReference type="ARBA" id="ARBA00023163"/>
    </source>
</evidence>
<keyword evidence="4" id="KW-0238">DNA-binding</keyword>
<dbReference type="EMBL" id="BSYO01000005">
    <property type="protein sequence ID" value="GMH04363.1"/>
    <property type="molecule type" value="Genomic_DNA"/>
</dbReference>
<evidence type="ECO:0000259" key="13">
    <source>
        <dbReference type="PROSITE" id="PS51294"/>
    </source>
</evidence>
<evidence type="ECO:0000256" key="3">
    <source>
        <dbReference type="ARBA" id="ARBA00023015"/>
    </source>
</evidence>
<dbReference type="PROSITE" id="PS51294">
    <property type="entry name" value="HTH_MYB"/>
    <property type="match status" value="2"/>
</dbReference>
<feature type="domain" description="Myb-like" evidence="12">
    <location>
        <begin position="135"/>
        <end position="185"/>
    </location>
</feature>
<evidence type="ECO:0000256" key="4">
    <source>
        <dbReference type="ARBA" id="ARBA00023125"/>
    </source>
</evidence>
<keyword evidence="7" id="KW-0539">Nucleus</keyword>
<dbReference type="SUPFAM" id="SSF46689">
    <property type="entry name" value="Homeodomain-like"/>
    <property type="match status" value="1"/>
</dbReference>
<evidence type="ECO:0000259" key="12">
    <source>
        <dbReference type="PROSITE" id="PS50090"/>
    </source>
</evidence>
<dbReference type="InterPro" id="IPR001005">
    <property type="entry name" value="SANT/Myb"/>
</dbReference>
<feature type="domain" description="HTH myb-type" evidence="13">
    <location>
        <begin position="82"/>
        <end position="138"/>
    </location>
</feature>
<evidence type="ECO:0000313" key="14">
    <source>
        <dbReference type="EMBL" id="GMH04363.1"/>
    </source>
</evidence>
<keyword evidence="2" id="KW-0677">Repeat</keyword>
<reference evidence="14" key="1">
    <citation type="submission" date="2023-05" db="EMBL/GenBank/DDBJ databases">
        <title>Nepenthes gracilis genome sequencing.</title>
        <authorList>
            <person name="Fukushima K."/>
        </authorList>
    </citation>
    <scope>NUCLEOTIDE SEQUENCE</scope>
    <source>
        <strain evidence="14">SING2019-196</strain>
    </source>
</reference>
<dbReference type="Gene3D" id="1.10.10.60">
    <property type="entry name" value="Homeodomain-like"/>
    <property type="match status" value="2"/>
</dbReference>
<dbReference type="PROSITE" id="PS50090">
    <property type="entry name" value="MYB_LIKE"/>
    <property type="match status" value="2"/>
</dbReference>
<keyword evidence="3" id="KW-0805">Transcription regulation</keyword>
<dbReference type="GO" id="GO:0080090">
    <property type="term" value="P:regulation of primary metabolic process"/>
    <property type="evidence" value="ECO:0007669"/>
    <property type="project" value="UniProtKB-ARBA"/>
</dbReference>
<evidence type="ECO:0000256" key="1">
    <source>
        <dbReference type="ARBA" id="ARBA00004123"/>
    </source>
</evidence>
<dbReference type="InterPro" id="IPR009057">
    <property type="entry name" value="Homeodomain-like_sf"/>
</dbReference>